<keyword evidence="3" id="KW-1185">Reference proteome</keyword>
<dbReference type="Proteomes" id="UP000019494">
    <property type="component" value="Unassembled WGS sequence"/>
</dbReference>
<evidence type="ECO:0000256" key="1">
    <source>
        <dbReference type="ARBA" id="ARBA00022833"/>
    </source>
</evidence>
<dbReference type="GO" id="GO:0016811">
    <property type="term" value="F:hydrolase activity, acting on carbon-nitrogen (but not peptide) bonds, in linear amides"/>
    <property type="evidence" value="ECO:0007669"/>
    <property type="project" value="TreeGrafter"/>
</dbReference>
<dbReference type="InterPro" id="IPR003737">
    <property type="entry name" value="GlcNAc_PI_deacetylase-related"/>
</dbReference>
<dbReference type="PANTHER" id="PTHR12993">
    <property type="entry name" value="N-ACETYLGLUCOSAMINYL-PHOSPHATIDYLINOSITOL DE-N-ACETYLASE-RELATED"/>
    <property type="match status" value="1"/>
</dbReference>
<dbReference type="EMBL" id="AWQS01000167">
    <property type="protein sequence ID" value="EWT04923.1"/>
    <property type="molecule type" value="Genomic_DNA"/>
</dbReference>
<dbReference type="Pfam" id="PF02585">
    <property type="entry name" value="PIG-L"/>
    <property type="match status" value="1"/>
</dbReference>
<comment type="caution">
    <text evidence="2">The sequence shown here is derived from an EMBL/GenBank/DDBJ whole genome shotgun (WGS) entry which is preliminary data.</text>
</comment>
<gene>
    <name evidence="2" type="ORF">N864_08575</name>
</gene>
<dbReference type="GO" id="GO:0016137">
    <property type="term" value="P:glycoside metabolic process"/>
    <property type="evidence" value="ECO:0007669"/>
    <property type="project" value="UniProtKB-ARBA"/>
</dbReference>
<evidence type="ECO:0000313" key="2">
    <source>
        <dbReference type="EMBL" id="EWT04923.1"/>
    </source>
</evidence>
<accession>W9GJC9</accession>
<protein>
    <submittedName>
        <fullName evidence="2">GlcNAc-PI de-N-acetylase</fullName>
    </submittedName>
</protein>
<keyword evidence="1" id="KW-0862">Zinc</keyword>
<evidence type="ECO:0000313" key="3">
    <source>
        <dbReference type="Proteomes" id="UP000019494"/>
    </source>
</evidence>
<proteinExistence type="predicted"/>
<dbReference type="AlphaFoldDB" id="W9GJC9"/>
<dbReference type="PANTHER" id="PTHR12993:SF26">
    <property type="entry name" value="1D-MYO-INOSITOL 2-ACETAMIDO-2-DEOXY-ALPHA-D-GLUCOPYRANOSIDE DEACETYLASE"/>
    <property type="match status" value="1"/>
</dbReference>
<dbReference type="Gene3D" id="3.40.50.10320">
    <property type="entry name" value="LmbE-like"/>
    <property type="match status" value="1"/>
</dbReference>
<dbReference type="PATRIC" id="fig|584657.3.peg.3189"/>
<name>W9GJC9_9MICO</name>
<dbReference type="SUPFAM" id="SSF102588">
    <property type="entry name" value="LmbE-like"/>
    <property type="match status" value="1"/>
</dbReference>
<sequence length="271" mass="29559">MSTIVFVHAHPDDEASQSACSMARAVQEGHRVVLVIATNGDHGEPAADLAEGETVVMRRRKEAEASAAAIGTHRIVWLGYADSGMTGWDQNEHEGAFMQADVEDAAGRLAEVLREEQADVVIGYDWHGGYGHPDHVQSHRVTKRAAELAGTPRYLEGSMNRDAMTRSFEAAVAAGMDVGDWDPTGPMDDGNPMGTPEAELHWACDLREWVDVKRKALEAHSSQTSDVGMILAIPEDAFREQFGWEHYLEPARPAGMVVGWFLDPELVTATA</sequence>
<dbReference type="RefSeq" id="WP_034719058.1">
    <property type="nucleotide sequence ID" value="NZ_AWQS01000167.1"/>
</dbReference>
<dbReference type="InterPro" id="IPR024078">
    <property type="entry name" value="LmbE-like_dom_sf"/>
</dbReference>
<reference evidence="3" key="1">
    <citation type="submission" date="2013-08" db="EMBL/GenBank/DDBJ databases">
        <title>Intrasporangium oryzae NRRL B-24470.</title>
        <authorList>
            <person name="Liu H."/>
            <person name="Wang G."/>
        </authorList>
    </citation>
    <scope>NUCLEOTIDE SEQUENCE [LARGE SCALE GENOMIC DNA]</scope>
    <source>
        <strain evidence="3">Q5-1</strain>
    </source>
</reference>
<dbReference type="OrthoDB" id="158614at2"/>
<organism evidence="2 3">
    <name type="scientific">Intrasporangium chromatireducens Q5-1</name>
    <dbReference type="NCBI Taxonomy" id="584657"/>
    <lineage>
        <taxon>Bacteria</taxon>
        <taxon>Bacillati</taxon>
        <taxon>Actinomycetota</taxon>
        <taxon>Actinomycetes</taxon>
        <taxon>Micrococcales</taxon>
        <taxon>Intrasporangiaceae</taxon>
        <taxon>Intrasporangium</taxon>
    </lineage>
</organism>